<evidence type="ECO:0000313" key="2">
    <source>
        <dbReference type="Proteomes" id="UP000698752"/>
    </source>
</evidence>
<organism evidence="1 2">
    <name type="scientific">Neoroseomonas terrae</name>
    <dbReference type="NCBI Taxonomy" id="424799"/>
    <lineage>
        <taxon>Bacteria</taxon>
        <taxon>Pseudomonadati</taxon>
        <taxon>Pseudomonadota</taxon>
        <taxon>Alphaproteobacteria</taxon>
        <taxon>Acetobacterales</taxon>
        <taxon>Acetobacteraceae</taxon>
        <taxon>Neoroseomonas</taxon>
    </lineage>
</organism>
<comment type="caution">
    <text evidence="1">The sequence shown here is derived from an EMBL/GenBank/DDBJ whole genome shotgun (WGS) entry which is preliminary data.</text>
</comment>
<dbReference type="RefSeq" id="WP_211867492.1">
    <property type="nucleotide sequence ID" value="NZ_JAAEDI010000006.1"/>
</dbReference>
<dbReference type="Proteomes" id="UP000698752">
    <property type="component" value="Unassembled WGS sequence"/>
</dbReference>
<name>A0ABS5EEQ3_9PROT</name>
<sequence length="128" mass="13166">MPAFLLSPVARWLAAGAVLLVLFGAWRVEAARREAADLRAVAAEEAVKGRDTAIVALERLAMAVAERDARFQPIRRAVDAAPVTHACVAAPAVRAALDGLRARDAGAAGVPAVDAGVPAGTAGARRPR</sequence>
<reference evidence="2" key="1">
    <citation type="journal article" date="2021" name="Syst. Appl. Microbiol.">
        <title>Roseomonas hellenica sp. nov., isolated from roots of wild-growing Alkanna tinctoria.</title>
        <authorList>
            <person name="Rat A."/>
            <person name="Naranjo H.D."/>
            <person name="Lebbe L."/>
            <person name="Cnockaert M."/>
            <person name="Krigas N."/>
            <person name="Grigoriadou K."/>
            <person name="Maloupa E."/>
            <person name="Willems A."/>
        </authorList>
    </citation>
    <scope>NUCLEOTIDE SEQUENCE [LARGE SCALE GENOMIC DNA]</scope>
    <source>
        <strain evidence="2">LMG 31159</strain>
    </source>
</reference>
<keyword evidence="2" id="KW-1185">Reference proteome</keyword>
<proteinExistence type="predicted"/>
<accession>A0ABS5EEQ3</accession>
<dbReference type="EMBL" id="JAAEDI010000006">
    <property type="protein sequence ID" value="MBR0649493.1"/>
    <property type="molecule type" value="Genomic_DNA"/>
</dbReference>
<protein>
    <submittedName>
        <fullName evidence="1">Uncharacterized protein</fullName>
    </submittedName>
</protein>
<evidence type="ECO:0000313" key="1">
    <source>
        <dbReference type="EMBL" id="MBR0649493.1"/>
    </source>
</evidence>
<gene>
    <name evidence="1" type="ORF">GXW78_07470</name>
</gene>